<proteinExistence type="predicted"/>
<sequence>MTTLWRISNYADLKGIGGLRAGGRWHFAGQPVVYLAEHPALALLETLVHLEIASVAQLPNGYQLLRVEVPDSVAVAEIVEHDAPADWRTNPDWTKSAGTEWLQTKPSALLRVPSAVVPHAHNFLLNPLHPAVAEIRIAEIVQAPYDSRILRLIQPKPQA</sequence>
<organism evidence="2 3">
    <name type="scientific">Burkholderia ubonensis</name>
    <dbReference type="NCBI Taxonomy" id="101571"/>
    <lineage>
        <taxon>Bacteria</taxon>
        <taxon>Pseudomonadati</taxon>
        <taxon>Pseudomonadota</taxon>
        <taxon>Betaproteobacteria</taxon>
        <taxon>Burkholderiales</taxon>
        <taxon>Burkholderiaceae</taxon>
        <taxon>Burkholderia</taxon>
        <taxon>Burkholderia cepacia complex</taxon>
    </lineage>
</organism>
<dbReference type="InterPro" id="IPR014914">
    <property type="entry name" value="RES_dom"/>
</dbReference>
<dbReference type="Pfam" id="PF08808">
    <property type="entry name" value="RES"/>
    <property type="match status" value="1"/>
</dbReference>
<protein>
    <recommendedName>
        <fullName evidence="1">RES domain-containing protein</fullName>
    </recommendedName>
</protein>
<dbReference type="RefSeq" id="WP_059619533.1">
    <property type="nucleotide sequence ID" value="NZ_LOTK01000061.1"/>
</dbReference>
<dbReference type="SMART" id="SM00953">
    <property type="entry name" value="RES"/>
    <property type="match status" value="1"/>
</dbReference>
<reference evidence="2 3" key="1">
    <citation type="submission" date="2015-11" db="EMBL/GenBank/DDBJ databases">
        <title>Expanding the genomic diversity of Burkholderia species for the development of highly accurate diagnostics.</title>
        <authorList>
            <person name="Sahl J."/>
            <person name="Keim P."/>
            <person name="Wagner D."/>
        </authorList>
    </citation>
    <scope>NUCLEOTIDE SEQUENCE [LARGE SCALE GENOMIC DNA]</scope>
    <source>
        <strain evidence="2 3">RF32-BP4</strain>
    </source>
</reference>
<name>A0A102LBZ1_9BURK</name>
<dbReference type="EMBL" id="LOTN01000025">
    <property type="protein sequence ID" value="KUZ90995.1"/>
    <property type="molecule type" value="Genomic_DNA"/>
</dbReference>
<gene>
    <name evidence="2" type="ORF">WI38_13330</name>
</gene>
<accession>A0A102LBZ1</accession>
<dbReference type="AlphaFoldDB" id="A0A102LBZ1"/>
<evidence type="ECO:0000313" key="3">
    <source>
        <dbReference type="Proteomes" id="UP000065521"/>
    </source>
</evidence>
<dbReference type="Proteomes" id="UP000065521">
    <property type="component" value="Unassembled WGS sequence"/>
</dbReference>
<feature type="domain" description="RES" evidence="1">
    <location>
        <begin position="12"/>
        <end position="139"/>
    </location>
</feature>
<evidence type="ECO:0000313" key="2">
    <source>
        <dbReference type="EMBL" id="KUZ90995.1"/>
    </source>
</evidence>
<comment type="caution">
    <text evidence="2">The sequence shown here is derived from an EMBL/GenBank/DDBJ whole genome shotgun (WGS) entry which is preliminary data.</text>
</comment>
<evidence type="ECO:0000259" key="1">
    <source>
        <dbReference type="SMART" id="SM00953"/>
    </source>
</evidence>